<dbReference type="PANTHER" id="PTHR10492">
    <property type="match status" value="1"/>
</dbReference>
<name>A0A8X6HSJ5_TRICU</name>
<keyword evidence="2" id="KW-1185">Reference proteome</keyword>
<reference evidence="1" key="1">
    <citation type="submission" date="2020-07" db="EMBL/GenBank/DDBJ databases">
        <title>Multicomponent nature underlies the extraordinary mechanical properties of spider dragline silk.</title>
        <authorList>
            <person name="Kono N."/>
            <person name="Nakamura H."/>
            <person name="Mori M."/>
            <person name="Yoshida Y."/>
            <person name="Ohtoshi R."/>
            <person name="Malay A.D."/>
            <person name="Moran D.A.P."/>
            <person name="Tomita M."/>
            <person name="Numata K."/>
            <person name="Arakawa K."/>
        </authorList>
    </citation>
    <scope>NUCLEOTIDE SEQUENCE</scope>
</reference>
<keyword evidence="1" id="KW-0378">Hydrolase</keyword>
<evidence type="ECO:0000313" key="2">
    <source>
        <dbReference type="Proteomes" id="UP000887116"/>
    </source>
</evidence>
<organism evidence="1 2">
    <name type="scientific">Trichonephila clavata</name>
    <name type="common">Joro spider</name>
    <name type="synonym">Nephila clavata</name>
    <dbReference type="NCBI Taxonomy" id="2740835"/>
    <lineage>
        <taxon>Eukaryota</taxon>
        <taxon>Metazoa</taxon>
        <taxon>Ecdysozoa</taxon>
        <taxon>Arthropoda</taxon>
        <taxon>Chelicerata</taxon>
        <taxon>Arachnida</taxon>
        <taxon>Araneae</taxon>
        <taxon>Araneomorphae</taxon>
        <taxon>Entelegynae</taxon>
        <taxon>Araneoidea</taxon>
        <taxon>Nephilidae</taxon>
        <taxon>Trichonephila</taxon>
    </lineage>
</organism>
<dbReference type="EMBL" id="BMAO01033831">
    <property type="protein sequence ID" value="GFQ92079.1"/>
    <property type="molecule type" value="Genomic_DNA"/>
</dbReference>
<protein>
    <submittedName>
        <fullName evidence="1">ATP-dependent DNA helicase</fullName>
    </submittedName>
</protein>
<dbReference type="PANTHER" id="PTHR10492:SF57">
    <property type="entry name" value="ATP-DEPENDENT DNA HELICASE"/>
    <property type="match status" value="1"/>
</dbReference>
<dbReference type="GO" id="GO:0004386">
    <property type="term" value="F:helicase activity"/>
    <property type="evidence" value="ECO:0007669"/>
    <property type="project" value="UniProtKB-KW"/>
</dbReference>
<comment type="caution">
    <text evidence="1">The sequence shown here is derived from an EMBL/GenBank/DDBJ whole genome shotgun (WGS) entry which is preliminary data.</text>
</comment>
<accession>A0A8X6HSJ5</accession>
<sequence>MPPKKSKLCNRSNAHILIWLEVKIRPEEIDQIISAEIPDPLIDQELFDIVTSHMIHRPCGIFNMTSPCMENGKCKKRFPKQYTNDTVTDIDGYPLYRRRNFENGGHTFTMRMSNSTNQVEIDNQWVIPYSPLLSKTYKAHINVEFCSSVKSIKYICKYVNKGSDLAVFEVRNINKNDEITQYQMRRYISSNEAIWRILSFSIHEREPFVQHLAVHLENGQRVYFTEENFLQRALEPPKTTLTAFFTLCQKPDVFGQFAKTLLYTDVPRYFTWNNSGKKREPRKQGEPHPSITAIFKAKALGRLYTVHSKQCKCFFLSLLLVNVPGPTSFKFLRTINGQVFNTYQDACKELQLLEGDNHWDLTLADAALTSIPHVIRQLFAIILTTCYPTQSSSLWEKYKNYMTEDILHRVKQPNQSSNIDYIPEMYNEALVLIEDLCILISNLPLNHYGMPSPDRPATDLVNSDLQREKQYNDVDLATIIANNEPLLTDEQKNIYNRIMLAVNDEQGGFFFLDAPGGTGLENLQPLLYVCLQKILDFFESECEFVVY</sequence>
<gene>
    <name evidence="1" type="primary">AVEN_128747_1</name>
    <name evidence="1" type="ORF">TNCT_442451</name>
</gene>
<keyword evidence="1" id="KW-0067">ATP-binding</keyword>
<keyword evidence="1" id="KW-0547">Nucleotide-binding</keyword>
<dbReference type="AlphaFoldDB" id="A0A8X6HSJ5"/>
<evidence type="ECO:0000313" key="1">
    <source>
        <dbReference type="EMBL" id="GFQ92079.1"/>
    </source>
</evidence>
<dbReference type="Proteomes" id="UP000887116">
    <property type="component" value="Unassembled WGS sequence"/>
</dbReference>
<dbReference type="OrthoDB" id="6428740at2759"/>
<keyword evidence="1" id="KW-0347">Helicase</keyword>
<proteinExistence type="predicted"/>